<dbReference type="AlphaFoldDB" id="X0SBJ3"/>
<dbReference type="SUPFAM" id="SSF53383">
    <property type="entry name" value="PLP-dependent transferases"/>
    <property type="match status" value="1"/>
</dbReference>
<comment type="cofactor">
    <cofactor evidence="1">
        <name>pyridoxal 5'-phosphate</name>
        <dbReference type="ChEBI" id="CHEBI:597326"/>
    </cofactor>
</comment>
<dbReference type="Gene3D" id="3.40.640.10">
    <property type="entry name" value="Type I PLP-dependent aspartate aminotransferase-like (Major domain)"/>
    <property type="match status" value="1"/>
</dbReference>
<keyword evidence="3" id="KW-0808">Transferase</keyword>
<dbReference type="PANTHER" id="PTHR21152:SF24">
    <property type="entry name" value="ALANINE--GLYOXYLATE AMINOTRANSFERASE 1"/>
    <property type="match status" value="1"/>
</dbReference>
<comment type="caution">
    <text evidence="6">The sequence shown here is derived from an EMBL/GenBank/DDBJ whole genome shotgun (WGS) entry which is preliminary data.</text>
</comment>
<evidence type="ECO:0000256" key="4">
    <source>
        <dbReference type="ARBA" id="ARBA00022898"/>
    </source>
</evidence>
<evidence type="ECO:0000313" key="6">
    <source>
        <dbReference type="EMBL" id="GAF78423.1"/>
    </source>
</evidence>
<feature type="non-terminal residue" evidence="6">
    <location>
        <position position="146"/>
    </location>
</feature>
<dbReference type="InterPro" id="IPR015424">
    <property type="entry name" value="PyrdxlP-dep_Trfase"/>
</dbReference>
<evidence type="ECO:0000256" key="3">
    <source>
        <dbReference type="ARBA" id="ARBA00022679"/>
    </source>
</evidence>
<proteinExistence type="predicted"/>
<dbReference type="GO" id="GO:0019265">
    <property type="term" value="P:glycine biosynthetic process, by transamination of glyoxylate"/>
    <property type="evidence" value="ECO:0007669"/>
    <property type="project" value="TreeGrafter"/>
</dbReference>
<evidence type="ECO:0000259" key="5">
    <source>
        <dbReference type="Pfam" id="PF00266"/>
    </source>
</evidence>
<name>X0SBJ3_9ZZZZ</name>
<dbReference type="PANTHER" id="PTHR21152">
    <property type="entry name" value="AMINOTRANSFERASE CLASS V"/>
    <property type="match status" value="1"/>
</dbReference>
<gene>
    <name evidence="6" type="ORF">S01H1_06080</name>
</gene>
<dbReference type="GO" id="GO:0004760">
    <property type="term" value="F:L-serine-pyruvate transaminase activity"/>
    <property type="evidence" value="ECO:0007669"/>
    <property type="project" value="TreeGrafter"/>
</dbReference>
<dbReference type="GO" id="GO:0008453">
    <property type="term" value="F:alanine-glyoxylate transaminase activity"/>
    <property type="evidence" value="ECO:0007669"/>
    <property type="project" value="TreeGrafter"/>
</dbReference>
<organism evidence="6">
    <name type="scientific">marine sediment metagenome</name>
    <dbReference type="NCBI Taxonomy" id="412755"/>
    <lineage>
        <taxon>unclassified sequences</taxon>
        <taxon>metagenomes</taxon>
        <taxon>ecological metagenomes</taxon>
    </lineage>
</organism>
<dbReference type="GO" id="GO:0005777">
    <property type="term" value="C:peroxisome"/>
    <property type="evidence" value="ECO:0007669"/>
    <property type="project" value="TreeGrafter"/>
</dbReference>
<sequence>MKGRTLLMIPGPVEFEPDVLQALAAPTTSHVAPEFIEVFGQALERMRKVWFCPTGQPFVVAGSGMLAMEMAVVNLIEPGNKALVLSTGVFGDRYAELLKRYGVEVTVLRAPLGETISLSEVDAALHAQRYNLMTITHVDTSTGVRV</sequence>
<dbReference type="Pfam" id="PF00266">
    <property type="entry name" value="Aminotran_5"/>
    <property type="match status" value="1"/>
</dbReference>
<dbReference type="InterPro" id="IPR000192">
    <property type="entry name" value="Aminotrans_V_dom"/>
</dbReference>
<protein>
    <recommendedName>
        <fullName evidence="5">Aminotransferase class V domain-containing protein</fullName>
    </recommendedName>
</protein>
<keyword evidence="2" id="KW-0032">Aminotransferase</keyword>
<accession>X0SBJ3</accession>
<dbReference type="InterPro" id="IPR015421">
    <property type="entry name" value="PyrdxlP-dep_Trfase_major"/>
</dbReference>
<reference evidence="6" key="1">
    <citation type="journal article" date="2014" name="Front. Microbiol.">
        <title>High frequency of phylogenetically diverse reductive dehalogenase-homologous genes in deep subseafloor sedimentary metagenomes.</title>
        <authorList>
            <person name="Kawai M."/>
            <person name="Futagami T."/>
            <person name="Toyoda A."/>
            <person name="Takaki Y."/>
            <person name="Nishi S."/>
            <person name="Hori S."/>
            <person name="Arai W."/>
            <person name="Tsubouchi T."/>
            <person name="Morono Y."/>
            <person name="Uchiyama I."/>
            <person name="Ito T."/>
            <person name="Fujiyama A."/>
            <person name="Inagaki F."/>
            <person name="Takami H."/>
        </authorList>
    </citation>
    <scope>NUCLEOTIDE SEQUENCE</scope>
    <source>
        <strain evidence="6">Expedition CK06-06</strain>
    </source>
</reference>
<dbReference type="EMBL" id="BARS01003155">
    <property type="protein sequence ID" value="GAF78423.1"/>
    <property type="molecule type" value="Genomic_DNA"/>
</dbReference>
<evidence type="ECO:0000256" key="1">
    <source>
        <dbReference type="ARBA" id="ARBA00001933"/>
    </source>
</evidence>
<evidence type="ECO:0000256" key="2">
    <source>
        <dbReference type="ARBA" id="ARBA00022576"/>
    </source>
</evidence>
<feature type="domain" description="Aminotransferase class V" evidence="5">
    <location>
        <begin position="28"/>
        <end position="144"/>
    </location>
</feature>
<keyword evidence="4" id="KW-0663">Pyridoxal phosphate</keyword>